<name>A0A853B8C4_9PSEU</name>
<dbReference type="Gene3D" id="3.40.50.150">
    <property type="entry name" value="Vaccinia Virus protein VP39"/>
    <property type="match status" value="1"/>
</dbReference>
<gene>
    <name evidence="2" type="ORF">HNR02_004682</name>
</gene>
<evidence type="ECO:0000313" key="3">
    <source>
        <dbReference type="Proteomes" id="UP000549616"/>
    </source>
</evidence>
<dbReference type="Pfam" id="PF08242">
    <property type="entry name" value="Methyltransf_12"/>
    <property type="match status" value="1"/>
</dbReference>
<dbReference type="EMBL" id="JACCFK010000001">
    <property type="protein sequence ID" value="NYI91359.1"/>
    <property type="molecule type" value="Genomic_DNA"/>
</dbReference>
<dbReference type="InterPro" id="IPR029063">
    <property type="entry name" value="SAM-dependent_MTases_sf"/>
</dbReference>
<dbReference type="SUPFAM" id="SSF53335">
    <property type="entry name" value="S-adenosyl-L-methionine-dependent methyltransferases"/>
    <property type="match status" value="1"/>
</dbReference>
<keyword evidence="3" id="KW-1185">Reference proteome</keyword>
<reference evidence="2 3" key="1">
    <citation type="submission" date="2020-07" db="EMBL/GenBank/DDBJ databases">
        <title>Sequencing the genomes of 1000 actinobacteria strains.</title>
        <authorList>
            <person name="Klenk H.-P."/>
        </authorList>
    </citation>
    <scope>NUCLEOTIDE SEQUENCE [LARGE SCALE GENOMIC DNA]</scope>
    <source>
        <strain evidence="2 3">DSM 104006</strain>
    </source>
</reference>
<dbReference type="GO" id="GO:0008168">
    <property type="term" value="F:methyltransferase activity"/>
    <property type="evidence" value="ECO:0007669"/>
    <property type="project" value="UniProtKB-KW"/>
</dbReference>
<feature type="domain" description="Methyltransferase type 12" evidence="1">
    <location>
        <begin position="44"/>
        <end position="142"/>
    </location>
</feature>
<dbReference type="InterPro" id="IPR013217">
    <property type="entry name" value="Methyltransf_12"/>
</dbReference>
<comment type="caution">
    <text evidence="2">The sequence shown here is derived from an EMBL/GenBank/DDBJ whole genome shotgun (WGS) entry which is preliminary data.</text>
</comment>
<organism evidence="2 3">
    <name type="scientific">Amycolatopsis endophytica</name>
    <dbReference type="NCBI Taxonomy" id="860233"/>
    <lineage>
        <taxon>Bacteria</taxon>
        <taxon>Bacillati</taxon>
        <taxon>Actinomycetota</taxon>
        <taxon>Actinomycetes</taxon>
        <taxon>Pseudonocardiales</taxon>
        <taxon>Pseudonocardiaceae</taxon>
        <taxon>Amycolatopsis</taxon>
    </lineage>
</organism>
<keyword evidence="2" id="KW-0808">Transferase</keyword>
<accession>A0A853B8C4</accession>
<keyword evidence="2" id="KW-0489">Methyltransferase</keyword>
<evidence type="ECO:0000313" key="2">
    <source>
        <dbReference type="EMBL" id="NYI91359.1"/>
    </source>
</evidence>
<dbReference type="RefSeq" id="WP_179775257.1">
    <property type="nucleotide sequence ID" value="NZ_JACCFK010000001.1"/>
</dbReference>
<dbReference type="CDD" id="cd02440">
    <property type="entry name" value="AdoMet_MTases"/>
    <property type="match status" value="1"/>
</dbReference>
<dbReference type="Proteomes" id="UP000549616">
    <property type="component" value="Unassembled WGS sequence"/>
</dbReference>
<protein>
    <submittedName>
        <fullName evidence="2">SAM-dependent methyltransferase</fullName>
    </submittedName>
</protein>
<dbReference type="AlphaFoldDB" id="A0A853B8C4"/>
<proteinExistence type="predicted"/>
<evidence type="ECO:0000259" key="1">
    <source>
        <dbReference type="Pfam" id="PF08242"/>
    </source>
</evidence>
<sequence>MDSTEFYDRTGEYVAVLIPQVWRELGPALGKTLAGLDATAGALVDVGAGTGVGTATLAAVFPGAEIVAVEPHPGLRTALLARIVDDEDLARRVTVLAADVAHAQLPERVAGLIAMNVLGHLSAGERREFWALLAEKLTPDGRAVVTIAPPTRPEPVPEAPVARARIGRLRYTGSASAEPAGPDAVTWRMSYAVSDGDRRVAELSALDHWTVFTPGQMADELAPLGLRTAPVDGPHGLHVITRR</sequence>
<dbReference type="GO" id="GO:0032259">
    <property type="term" value="P:methylation"/>
    <property type="evidence" value="ECO:0007669"/>
    <property type="project" value="UniProtKB-KW"/>
</dbReference>